<dbReference type="Proteomes" id="UP000215335">
    <property type="component" value="Unassembled WGS sequence"/>
</dbReference>
<organism evidence="1 2">
    <name type="scientific">Trichomalopsis sarcophagae</name>
    <dbReference type="NCBI Taxonomy" id="543379"/>
    <lineage>
        <taxon>Eukaryota</taxon>
        <taxon>Metazoa</taxon>
        <taxon>Ecdysozoa</taxon>
        <taxon>Arthropoda</taxon>
        <taxon>Hexapoda</taxon>
        <taxon>Insecta</taxon>
        <taxon>Pterygota</taxon>
        <taxon>Neoptera</taxon>
        <taxon>Endopterygota</taxon>
        <taxon>Hymenoptera</taxon>
        <taxon>Apocrita</taxon>
        <taxon>Proctotrupomorpha</taxon>
        <taxon>Chalcidoidea</taxon>
        <taxon>Pteromalidae</taxon>
        <taxon>Pteromalinae</taxon>
        <taxon>Trichomalopsis</taxon>
    </lineage>
</organism>
<protein>
    <submittedName>
        <fullName evidence="1">Uncharacterized protein</fullName>
    </submittedName>
</protein>
<reference evidence="1 2" key="1">
    <citation type="journal article" date="2017" name="Curr. Biol.">
        <title>The Evolution of Venom by Co-option of Single-Copy Genes.</title>
        <authorList>
            <person name="Martinson E.O."/>
            <person name="Mrinalini"/>
            <person name="Kelkar Y.D."/>
            <person name="Chang C.H."/>
            <person name="Werren J.H."/>
        </authorList>
    </citation>
    <scope>NUCLEOTIDE SEQUENCE [LARGE SCALE GENOMIC DNA]</scope>
    <source>
        <strain evidence="1 2">Alberta</strain>
        <tissue evidence="1">Whole body</tissue>
    </source>
</reference>
<keyword evidence="2" id="KW-1185">Reference proteome</keyword>
<name>A0A232F2E1_9HYME</name>
<dbReference type="EMBL" id="NNAY01001165">
    <property type="protein sequence ID" value="OXU24924.1"/>
    <property type="molecule type" value="Genomic_DNA"/>
</dbReference>
<dbReference type="AlphaFoldDB" id="A0A232F2E1"/>
<comment type="caution">
    <text evidence="1">The sequence shown here is derived from an EMBL/GenBank/DDBJ whole genome shotgun (WGS) entry which is preliminary data.</text>
</comment>
<accession>A0A232F2E1</accession>
<sequence length="29" mass="3745">MHIYLCSEFWKNSYFLFSQLFFVWSFLNF</sequence>
<evidence type="ECO:0000313" key="1">
    <source>
        <dbReference type="EMBL" id="OXU24924.1"/>
    </source>
</evidence>
<gene>
    <name evidence="1" type="ORF">TSAR_001559</name>
</gene>
<evidence type="ECO:0000313" key="2">
    <source>
        <dbReference type="Proteomes" id="UP000215335"/>
    </source>
</evidence>
<proteinExistence type="predicted"/>